<name>A0A1U7DII4_9RHOB</name>
<feature type="domain" description="Phosphodiester glycosidase" evidence="1">
    <location>
        <begin position="80"/>
        <end position="225"/>
    </location>
</feature>
<accession>A0A2M9DCT9</accession>
<sequence>MSVRIRTALALLALLLPMLGALPAGAVECGKRNFEGVRFSVCEVALPEEDLRLFQTDADGRPWGQFDRLDEALAEDDKRLAFAMNGGMYHTNRAPVGHLVVDGDERMRLITNPGPGNFGMLPNGVFCLGDARAWVMETLRFEKAALECRQASQSGPMLVIEGKLHPKFNRDSSSRLIRNGVGVSPDGRRAVFVMSDSSVNFHQFARLFRDELGTPNALYIDGNVSRLYAPSMGRYDLGPEMGPIVGVVEQAGQETAASD</sequence>
<gene>
    <name evidence="2" type="ORF">BV394_08270</name>
</gene>
<evidence type="ECO:0000313" key="3">
    <source>
        <dbReference type="Proteomes" id="UP000187266"/>
    </source>
</evidence>
<dbReference type="EMBL" id="CP019124">
    <property type="protein sequence ID" value="APX89709.1"/>
    <property type="molecule type" value="Genomic_DNA"/>
</dbReference>
<dbReference type="AlphaFoldDB" id="A0A1U7DII4"/>
<dbReference type="InterPro" id="IPR018711">
    <property type="entry name" value="NAGPA"/>
</dbReference>
<keyword evidence="3" id="KW-1185">Reference proteome</keyword>
<accession>A0A1U7DII4</accession>
<dbReference type="STRING" id="1267768.BV394_08270"/>
<evidence type="ECO:0000259" key="1">
    <source>
        <dbReference type="Pfam" id="PF09992"/>
    </source>
</evidence>
<dbReference type="Proteomes" id="UP000187266">
    <property type="component" value="Chromosome"/>
</dbReference>
<evidence type="ECO:0000313" key="2">
    <source>
        <dbReference type="EMBL" id="APX89709.1"/>
    </source>
</evidence>
<dbReference type="Pfam" id="PF09992">
    <property type="entry name" value="NAGPA"/>
    <property type="match status" value="1"/>
</dbReference>
<organism evidence="2 3">
    <name type="scientific">Brevirhabdus pacifica</name>
    <dbReference type="NCBI Taxonomy" id="1267768"/>
    <lineage>
        <taxon>Bacteria</taxon>
        <taxon>Pseudomonadati</taxon>
        <taxon>Pseudomonadota</taxon>
        <taxon>Alphaproteobacteria</taxon>
        <taxon>Rhodobacterales</taxon>
        <taxon>Paracoccaceae</taxon>
        <taxon>Brevirhabdus</taxon>
    </lineage>
</organism>
<reference evidence="2 3" key="1">
    <citation type="submission" date="2017-01" db="EMBL/GenBank/DDBJ databases">
        <title>Genomic analysis of Xuhuaishuia manganoxidans DY6-4.</title>
        <authorList>
            <person name="Wang X."/>
        </authorList>
    </citation>
    <scope>NUCLEOTIDE SEQUENCE [LARGE SCALE GENOMIC DNA]</scope>
    <source>
        <strain evidence="2 3">DY6-4</strain>
    </source>
</reference>
<protein>
    <recommendedName>
        <fullName evidence="1">Phosphodiester glycosidase domain-containing protein</fullName>
    </recommendedName>
</protein>
<proteinExistence type="predicted"/>
<dbReference type="RefSeq" id="WP_076979731.1">
    <property type="nucleotide sequence ID" value="NZ_CP019124.1"/>
</dbReference>